<dbReference type="STRING" id="297318.BK138_06470"/>
<organism evidence="5 6">
    <name type="scientific">Paenibacillus rhizosphaerae</name>
    <dbReference type="NCBI Taxonomy" id="297318"/>
    <lineage>
        <taxon>Bacteria</taxon>
        <taxon>Bacillati</taxon>
        <taxon>Bacillota</taxon>
        <taxon>Bacilli</taxon>
        <taxon>Bacillales</taxon>
        <taxon>Paenibacillaceae</taxon>
        <taxon>Paenibacillus</taxon>
    </lineage>
</organism>
<feature type="repeat" description="ANK" evidence="3">
    <location>
        <begin position="64"/>
        <end position="96"/>
    </location>
</feature>
<sequence>MEWTEASKSKELEMVRAAVDQLDPNERDARGRTPLMLFITNRMPVDGMKLLLEKNVDLEAEDKLGDTALKKAVKFKQPETVKLLIANGAQLNSPHGILGTAWQAARMDKAMADLLADTDGAVRLTMNDEEQRIIDGILYEESLDEVTCRIRGLSSPVLLHAVVDGYNWDDGPDPMIAALENPECAEITMLDMYELLDADYWLGMGEADAAASEEGRKWRLLAERLKEKVGAKLI</sequence>
<dbReference type="InterPro" id="IPR036770">
    <property type="entry name" value="Ankyrin_rpt-contain_sf"/>
</dbReference>
<evidence type="ECO:0000313" key="6">
    <source>
        <dbReference type="Proteomes" id="UP000187172"/>
    </source>
</evidence>
<dbReference type="Proteomes" id="UP000187172">
    <property type="component" value="Unassembled WGS sequence"/>
</dbReference>
<keyword evidence="1" id="KW-0677">Repeat</keyword>
<dbReference type="PROSITE" id="PS50297">
    <property type="entry name" value="ANK_REP_REGION"/>
    <property type="match status" value="1"/>
</dbReference>
<dbReference type="Pfam" id="PF12796">
    <property type="entry name" value="Ank_2"/>
    <property type="match status" value="1"/>
</dbReference>
<dbReference type="InterPro" id="IPR050745">
    <property type="entry name" value="Multifunctional_regulatory"/>
</dbReference>
<dbReference type="PANTHER" id="PTHR24189:SF71">
    <property type="entry name" value="ANKYRIN REPEAT DOMAIN 39"/>
    <property type="match status" value="1"/>
</dbReference>
<evidence type="ECO:0000256" key="3">
    <source>
        <dbReference type="PROSITE-ProRule" id="PRU00023"/>
    </source>
</evidence>
<evidence type="ECO:0000313" key="5">
    <source>
        <dbReference type="EMBL" id="OMF58188.1"/>
    </source>
</evidence>
<dbReference type="Pfam" id="PF14096">
    <property type="entry name" value="DUF4274"/>
    <property type="match status" value="1"/>
</dbReference>
<dbReference type="SMART" id="SM00248">
    <property type="entry name" value="ANK"/>
    <property type="match status" value="2"/>
</dbReference>
<dbReference type="PANTHER" id="PTHR24189">
    <property type="entry name" value="MYOTROPHIN"/>
    <property type="match status" value="1"/>
</dbReference>
<dbReference type="GO" id="GO:0005737">
    <property type="term" value="C:cytoplasm"/>
    <property type="evidence" value="ECO:0007669"/>
    <property type="project" value="TreeGrafter"/>
</dbReference>
<dbReference type="RefSeq" id="WP_076167461.1">
    <property type="nucleotide sequence ID" value="NZ_MRTP01000001.1"/>
</dbReference>
<dbReference type="AlphaFoldDB" id="A0A1R1F261"/>
<dbReference type="PROSITE" id="PS50088">
    <property type="entry name" value="ANK_REPEAT"/>
    <property type="match status" value="1"/>
</dbReference>
<keyword evidence="6" id="KW-1185">Reference proteome</keyword>
<evidence type="ECO:0000256" key="1">
    <source>
        <dbReference type="ARBA" id="ARBA00022737"/>
    </source>
</evidence>
<dbReference type="EMBL" id="MRTP01000001">
    <property type="protein sequence ID" value="OMF58188.1"/>
    <property type="molecule type" value="Genomic_DNA"/>
</dbReference>
<feature type="domain" description="DUF4274" evidence="4">
    <location>
        <begin position="155"/>
        <end position="228"/>
    </location>
</feature>
<proteinExistence type="predicted"/>
<name>A0A1R1F261_9BACL</name>
<reference evidence="5 6" key="1">
    <citation type="submission" date="2016-11" db="EMBL/GenBank/DDBJ databases">
        <title>Paenibacillus species isolates.</title>
        <authorList>
            <person name="Beno S.M."/>
        </authorList>
    </citation>
    <scope>NUCLEOTIDE SEQUENCE [LARGE SCALE GENOMIC DNA]</scope>
    <source>
        <strain evidence="5 6">FSL R5-0378</strain>
    </source>
</reference>
<dbReference type="InterPro" id="IPR002110">
    <property type="entry name" value="Ankyrin_rpt"/>
</dbReference>
<dbReference type="InterPro" id="IPR025369">
    <property type="entry name" value="DUF4274"/>
</dbReference>
<protein>
    <recommendedName>
        <fullName evidence="4">DUF4274 domain-containing protein</fullName>
    </recommendedName>
</protein>
<dbReference type="Gene3D" id="1.25.40.20">
    <property type="entry name" value="Ankyrin repeat-containing domain"/>
    <property type="match status" value="1"/>
</dbReference>
<dbReference type="SUPFAM" id="SSF48403">
    <property type="entry name" value="Ankyrin repeat"/>
    <property type="match status" value="1"/>
</dbReference>
<gene>
    <name evidence="5" type="ORF">BK138_06470</name>
</gene>
<evidence type="ECO:0000256" key="2">
    <source>
        <dbReference type="ARBA" id="ARBA00023043"/>
    </source>
</evidence>
<accession>A0A1R1F261</accession>
<keyword evidence="2 3" id="KW-0040">ANK repeat</keyword>
<evidence type="ECO:0000259" key="4">
    <source>
        <dbReference type="Pfam" id="PF14096"/>
    </source>
</evidence>
<comment type="caution">
    <text evidence="5">The sequence shown here is derived from an EMBL/GenBank/DDBJ whole genome shotgun (WGS) entry which is preliminary data.</text>
</comment>